<gene>
    <name evidence="3" type="ORF">ENI09_01075</name>
</gene>
<feature type="domain" description="LysM" evidence="2">
    <location>
        <begin position="146"/>
        <end position="190"/>
    </location>
</feature>
<feature type="transmembrane region" description="Helical" evidence="1">
    <location>
        <begin position="86"/>
        <end position="107"/>
    </location>
</feature>
<keyword evidence="1" id="KW-1133">Transmembrane helix</keyword>
<dbReference type="InterPro" id="IPR018392">
    <property type="entry name" value="LysM"/>
</dbReference>
<evidence type="ECO:0000256" key="1">
    <source>
        <dbReference type="SAM" id="Phobius"/>
    </source>
</evidence>
<dbReference type="EMBL" id="DRHH01000043">
    <property type="protein sequence ID" value="HEB13988.1"/>
    <property type="molecule type" value="Genomic_DNA"/>
</dbReference>
<sequence length="389" mass="42342">MDRADQPPLSSLSGQLKLGLQEEDKKEALWEDLMAFGRGLLFYLYRRISGLLGIFARFALSGFTLTDQFKFWLSRKFVRRKGQLSFPFAHVTLIGVSLSLLVVTASLGDFIFEDSNVDETQSNPFILESTPELVTEESELLRNEAIEYAVQKGEDIHDIASQFGISPDALAFANKLPFPYAVQAGQTIVIPPYQGIFHQVSQTTTVEELAESYGANPQAIIDINYLFPSDDGVYRVKAGRIVTIPSYKSGLLGSVVSPKGECGDLALTWPVVGSVPTQYWSSWHRAIDIPSSLGTPSIAVYAGEVVGVGSPSSWNQGYGGSVFINIGGGYQIRYAHMASTSVGLGKQVSAGDVIGNIGSTGQAFGTHLHLELLCNGEKIDPMYYFNLSQ</sequence>
<protein>
    <submittedName>
        <fullName evidence="3">M23 family metallopeptidase</fullName>
    </submittedName>
</protein>
<evidence type="ECO:0000259" key="2">
    <source>
        <dbReference type="PROSITE" id="PS51782"/>
    </source>
</evidence>
<dbReference type="Gene3D" id="3.10.350.10">
    <property type="entry name" value="LysM domain"/>
    <property type="match status" value="1"/>
</dbReference>
<dbReference type="Pfam" id="PF01476">
    <property type="entry name" value="LysM"/>
    <property type="match status" value="1"/>
</dbReference>
<dbReference type="Gene3D" id="2.70.70.10">
    <property type="entry name" value="Glucose Permease (Domain IIA)"/>
    <property type="match status" value="1"/>
</dbReference>
<dbReference type="InterPro" id="IPR011055">
    <property type="entry name" value="Dup_hybrid_motif"/>
</dbReference>
<dbReference type="CDD" id="cd12797">
    <property type="entry name" value="M23_peptidase"/>
    <property type="match status" value="1"/>
</dbReference>
<dbReference type="AlphaFoldDB" id="A0A7C1NQG6"/>
<dbReference type="InterPro" id="IPR036779">
    <property type="entry name" value="LysM_dom_sf"/>
</dbReference>
<dbReference type="InterPro" id="IPR050570">
    <property type="entry name" value="Cell_wall_metabolism_enzyme"/>
</dbReference>
<evidence type="ECO:0000313" key="3">
    <source>
        <dbReference type="EMBL" id="HEB13988.1"/>
    </source>
</evidence>
<keyword evidence="1" id="KW-0472">Membrane</keyword>
<dbReference type="PROSITE" id="PS51782">
    <property type="entry name" value="LYSM"/>
    <property type="match status" value="1"/>
</dbReference>
<proteinExistence type="predicted"/>
<comment type="caution">
    <text evidence="3">The sequence shown here is derived from an EMBL/GenBank/DDBJ whole genome shotgun (WGS) entry which is preliminary data.</text>
</comment>
<organism evidence="3">
    <name type="scientific">candidate division WWE3 bacterium</name>
    <dbReference type="NCBI Taxonomy" id="2053526"/>
    <lineage>
        <taxon>Bacteria</taxon>
        <taxon>Katanobacteria</taxon>
    </lineage>
</organism>
<dbReference type="GO" id="GO:0004222">
    <property type="term" value="F:metalloendopeptidase activity"/>
    <property type="evidence" value="ECO:0007669"/>
    <property type="project" value="TreeGrafter"/>
</dbReference>
<dbReference type="PANTHER" id="PTHR21666:SF290">
    <property type="entry name" value="PEPTIDASE M23 DOMAIN PROTEIN"/>
    <property type="match status" value="1"/>
</dbReference>
<dbReference type="InterPro" id="IPR016047">
    <property type="entry name" value="M23ase_b-sheet_dom"/>
</dbReference>
<accession>A0A7C1NQG6</accession>
<feature type="transmembrane region" description="Helical" evidence="1">
    <location>
        <begin position="44"/>
        <end position="65"/>
    </location>
</feature>
<dbReference type="PANTHER" id="PTHR21666">
    <property type="entry name" value="PEPTIDASE-RELATED"/>
    <property type="match status" value="1"/>
</dbReference>
<reference evidence="3" key="1">
    <citation type="journal article" date="2020" name="mSystems">
        <title>Genome- and Community-Level Interaction Insights into Carbon Utilization and Element Cycling Functions of Hydrothermarchaeota in Hydrothermal Sediment.</title>
        <authorList>
            <person name="Zhou Z."/>
            <person name="Liu Y."/>
            <person name="Xu W."/>
            <person name="Pan J."/>
            <person name="Luo Z.H."/>
            <person name="Li M."/>
        </authorList>
    </citation>
    <scope>NUCLEOTIDE SEQUENCE [LARGE SCALE GENOMIC DNA]</scope>
    <source>
        <strain evidence="3">HyVt-365</strain>
    </source>
</reference>
<dbReference type="SUPFAM" id="SSF51261">
    <property type="entry name" value="Duplicated hybrid motif"/>
    <property type="match status" value="1"/>
</dbReference>
<dbReference type="Pfam" id="PF01551">
    <property type="entry name" value="Peptidase_M23"/>
    <property type="match status" value="1"/>
</dbReference>
<dbReference type="SUPFAM" id="SSF54106">
    <property type="entry name" value="LysM domain"/>
    <property type="match status" value="1"/>
</dbReference>
<dbReference type="SMART" id="SM00257">
    <property type="entry name" value="LysM"/>
    <property type="match status" value="2"/>
</dbReference>
<dbReference type="CDD" id="cd00118">
    <property type="entry name" value="LysM"/>
    <property type="match status" value="1"/>
</dbReference>
<dbReference type="Proteomes" id="UP000885744">
    <property type="component" value="Unassembled WGS sequence"/>
</dbReference>
<name>A0A7C1NQG6_UNCKA</name>
<keyword evidence="1" id="KW-0812">Transmembrane</keyword>